<comment type="similarity">
    <text evidence="1">Belongs to the TTC38 family.</text>
</comment>
<evidence type="ECO:0000256" key="1">
    <source>
        <dbReference type="ARBA" id="ARBA00005857"/>
    </source>
</evidence>
<dbReference type="OrthoDB" id="1427555at2759"/>
<keyword evidence="3" id="KW-0677">Repeat</keyword>
<evidence type="ECO:0000256" key="2">
    <source>
        <dbReference type="ARBA" id="ARBA00019992"/>
    </source>
</evidence>
<evidence type="ECO:0000313" key="6">
    <source>
        <dbReference type="RefSeq" id="XP_031386272.1"/>
    </source>
</evidence>
<dbReference type="PANTHER" id="PTHR16263:SF4">
    <property type="entry name" value="TETRATRICOPEPTIDE REPEAT PROTEIN 38"/>
    <property type="match status" value="1"/>
</dbReference>
<reference evidence="5" key="1">
    <citation type="journal article" date="2020" name="Plant Biotechnol. J.">
        <title>The pomegranate (Punica granatum L.) draft genome dissects genetic divergence between soft- and hard-seeded cultivars.</title>
        <authorList>
            <person name="Luo X."/>
            <person name="Li H."/>
            <person name="Wu Z."/>
            <person name="Yao W."/>
            <person name="Zhao P."/>
            <person name="Cao D."/>
            <person name="Yu H."/>
            <person name="Li K."/>
            <person name="Poudel K."/>
            <person name="Zhao D."/>
            <person name="Zhang F."/>
            <person name="Xia X."/>
            <person name="Chen L."/>
            <person name="Wang Q."/>
            <person name="Jing D."/>
            <person name="Cao S."/>
        </authorList>
    </citation>
    <scope>NUCLEOTIDE SEQUENCE [LARGE SCALE GENOMIC DNA]</scope>
    <source>
        <strain evidence="5">cv. Tunisia</strain>
    </source>
</reference>
<protein>
    <recommendedName>
        <fullName evidence="2">Tetratricopeptide repeat protein 38</fullName>
    </recommendedName>
</protein>
<dbReference type="CDD" id="cd05804">
    <property type="entry name" value="StaR_like"/>
    <property type="match status" value="1"/>
</dbReference>
<dbReference type="GeneID" id="116199855"/>
<evidence type="ECO:0000313" key="5">
    <source>
        <dbReference type="Proteomes" id="UP000515151"/>
    </source>
</evidence>
<sequence length="477" mass="54126">MGEEELRFDRWGYGVRTSSDDCIAAINAYYHQVLSYGRERKVILEAVKHDEGCVLANVLAAHFLSSSDPSRVSSCLESAKSRLGQATAYETAVFDAVSSLITENGDDDVAFDLHYKLLKDFPRDLASLKRAQVFCFYIGRSDLALDLVEQVLPVNQQEDYVYGMLAFFLLELGRMADAEKAARKGFEINEKDCWAQHALCHVLQFECRFKEAVEFMKQCSASWSSCSSFMITHNWWHIALCYLEGHAPITQVLGIYDNQIMKELERPDAVCAEVYLNALGLLLRVHVRGHVSASEDRLKTLAKQLINQTYWHIEWHLDLLCLWALACVGEVSKAEELLGGLKSRFSMMTKKKQITMQKGIVLAEAMLEYGKGNSERALELLGPDFDAYYCKTIGASDEQLDVFNEVWYVMLLNTGQVEKAIEVMESRVKKREGAPFLWQLLERGYKLLGKPEATSLSEKVRALENAYFEQLPTHISV</sequence>
<dbReference type="PANTHER" id="PTHR16263">
    <property type="entry name" value="TETRATRICOPEPTIDE REPEAT PROTEIN 38"/>
    <property type="match status" value="1"/>
</dbReference>
<dbReference type="AlphaFoldDB" id="A0A6P8CPH1"/>
<proteinExistence type="inferred from homology"/>
<dbReference type="InterPro" id="IPR033891">
    <property type="entry name" value="TTC38"/>
</dbReference>
<name>A0A6P8CPH1_PUNGR</name>
<dbReference type="InterPro" id="IPR011990">
    <property type="entry name" value="TPR-like_helical_dom_sf"/>
</dbReference>
<dbReference type="Proteomes" id="UP000515151">
    <property type="component" value="Chromosome 3"/>
</dbReference>
<keyword evidence="5" id="KW-1185">Reference proteome</keyword>
<reference evidence="6" key="2">
    <citation type="submission" date="2025-08" db="UniProtKB">
        <authorList>
            <consortium name="RefSeq"/>
        </authorList>
    </citation>
    <scope>IDENTIFICATION</scope>
    <source>
        <tissue evidence="6">Leaf</tissue>
    </source>
</reference>
<dbReference type="Gene3D" id="1.25.40.10">
    <property type="entry name" value="Tetratricopeptide repeat domain"/>
    <property type="match status" value="1"/>
</dbReference>
<evidence type="ECO:0000256" key="3">
    <source>
        <dbReference type="ARBA" id="ARBA00022737"/>
    </source>
</evidence>
<evidence type="ECO:0000256" key="4">
    <source>
        <dbReference type="ARBA" id="ARBA00022803"/>
    </source>
</evidence>
<dbReference type="RefSeq" id="XP_031386272.1">
    <property type="nucleotide sequence ID" value="XM_031530412.1"/>
</dbReference>
<organism evidence="5 6">
    <name type="scientific">Punica granatum</name>
    <name type="common">Pomegranate</name>
    <dbReference type="NCBI Taxonomy" id="22663"/>
    <lineage>
        <taxon>Eukaryota</taxon>
        <taxon>Viridiplantae</taxon>
        <taxon>Streptophyta</taxon>
        <taxon>Embryophyta</taxon>
        <taxon>Tracheophyta</taxon>
        <taxon>Spermatophyta</taxon>
        <taxon>Magnoliopsida</taxon>
        <taxon>eudicotyledons</taxon>
        <taxon>Gunneridae</taxon>
        <taxon>Pentapetalae</taxon>
        <taxon>rosids</taxon>
        <taxon>malvids</taxon>
        <taxon>Myrtales</taxon>
        <taxon>Lythraceae</taxon>
        <taxon>Punica</taxon>
    </lineage>
</organism>
<gene>
    <name evidence="6" type="primary">LOC116199855</name>
</gene>
<keyword evidence="4" id="KW-0802">TPR repeat</keyword>
<dbReference type="SUPFAM" id="SSF48452">
    <property type="entry name" value="TPR-like"/>
    <property type="match status" value="1"/>
</dbReference>
<accession>A0A6P8CPH1</accession>